<feature type="compositionally biased region" description="Low complexity" evidence="1">
    <location>
        <begin position="274"/>
        <end position="285"/>
    </location>
</feature>
<proteinExistence type="predicted"/>
<organism evidence="2 3">
    <name type="scientific">Lyophyllum shimeji</name>
    <name type="common">Hon-shimeji</name>
    <name type="synonym">Tricholoma shimeji</name>
    <dbReference type="NCBI Taxonomy" id="47721"/>
    <lineage>
        <taxon>Eukaryota</taxon>
        <taxon>Fungi</taxon>
        <taxon>Dikarya</taxon>
        <taxon>Basidiomycota</taxon>
        <taxon>Agaricomycotina</taxon>
        <taxon>Agaricomycetes</taxon>
        <taxon>Agaricomycetidae</taxon>
        <taxon>Agaricales</taxon>
        <taxon>Tricholomatineae</taxon>
        <taxon>Lyophyllaceae</taxon>
        <taxon>Lyophyllum</taxon>
    </lineage>
</organism>
<feature type="compositionally biased region" description="Low complexity" evidence="1">
    <location>
        <begin position="244"/>
        <end position="258"/>
    </location>
</feature>
<feature type="compositionally biased region" description="Pro residues" evidence="1">
    <location>
        <begin position="259"/>
        <end position="273"/>
    </location>
</feature>
<feature type="region of interest" description="Disordered" evidence="1">
    <location>
        <begin position="236"/>
        <end position="285"/>
    </location>
</feature>
<reference evidence="2" key="1">
    <citation type="submission" date="2022-07" db="EMBL/GenBank/DDBJ databases">
        <title>The genome of Lyophyllum shimeji provides insight into the initial evolution of ectomycorrhizal fungal genome.</title>
        <authorList>
            <person name="Kobayashi Y."/>
            <person name="Shibata T."/>
            <person name="Hirakawa H."/>
            <person name="Shigenobu S."/>
            <person name="Nishiyama T."/>
            <person name="Yamada A."/>
            <person name="Hasebe M."/>
            <person name="Kawaguchi M."/>
        </authorList>
    </citation>
    <scope>NUCLEOTIDE SEQUENCE</scope>
    <source>
        <strain evidence="2">AT787</strain>
    </source>
</reference>
<dbReference type="AlphaFoldDB" id="A0A9P3PZK0"/>
<keyword evidence="3" id="KW-1185">Reference proteome</keyword>
<accession>A0A9P3PZK0</accession>
<evidence type="ECO:0000313" key="3">
    <source>
        <dbReference type="Proteomes" id="UP001063166"/>
    </source>
</evidence>
<dbReference type="OrthoDB" id="3034442at2759"/>
<sequence length="444" mass="47712">MRKTCRRMYTISKLRIIWTNACAKYILQKGYPFTTHPLEAMSVSELEQRTVHAYHLASRWLSGPTRPRRTLHIDATSHTAVSDVRFVPGYSGERILTVSKGIWDMLTIWDVVSASPNADARRACECEHNVHLIELRDDAAGGGSALETIRTIRSSMKPVKLHGDVLALCDDVSRTEVWNWRTGASAVLQEPVDDEEGGIWQPNRSIQVVFAHHSVLVVRASSIHLFPEPELDLLPTGAEPRTYAPSHATPSAGSTASPSPSPSPPPAPAPAPSPSSSAARATTPARAPPYLFPPALVTQVPAVRGSLRCRTVVLGACGTAVWIQPQDRAVVGLAGAADDEYEYGYPLQAIHQASGHESLVVAAFPGPFADAKVGREGGREGEGEGEREGEGGEGGEGGEERVAATASSVVCTNSLNNWMALDYDEEMGRVALCSSFGRVLVLEL</sequence>
<evidence type="ECO:0000313" key="2">
    <source>
        <dbReference type="EMBL" id="GLB44384.1"/>
    </source>
</evidence>
<name>A0A9P3PZK0_LYOSH</name>
<dbReference type="Proteomes" id="UP001063166">
    <property type="component" value="Unassembled WGS sequence"/>
</dbReference>
<feature type="compositionally biased region" description="Basic and acidic residues" evidence="1">
    <location>
        <begin position="372"/>
        <end position="390"/>
    </location>
</feature>
<gene>
    <name evidence="2" type="ORF">LshimejAT787_1700110</name>
</gene>
<protein>
    <submittedName>
        <fullName evidence="2">Uncharacterized protein</fullName>
    </submittedName>
</protein>
<evidence type="ECO:0000256" key="1">
    <source>
        <dbReference type="SAM" id="MobiDB-lite"/>
    </source>
</evidence>
<dbReference type="EMBL" id="BRPK01000017">
    <property type="protein sequence ID" value="GLB44384.1"/>
    <property type="molecule type" value="Genomic_DNA"/>
</dbReference>
<feature type="region of interest" description="Disordered" evidence="1">
    <location>
        <begin position="371"/>
        <end position="403"/>
    </location>
</feature>
<comment type="caution">
    <text evidence="2">The sequence shown here is derived from an EMBL/GenBank/DDBJ whole genome shotgun (WGS) entry which is preliminary data.</text>
</comment>